<dbReference type="InterPro" id="IPR015422">
    <property type="entry name" value="PyrdxlP-dep_Trfase_small"/>
</dbReference>
<keyword evidence="2" id="KW-0808">Transferase</keyword>
<organism evidence="2 3">
    <name type="scientific">Candidatus Chlorohelix allophototropha</name>
    <dbReference type="NCBI Taxonomy" id="3003348"/>
    <lineage>
        <taxon>Bacteria</taxon>
        <taxon>Bacillati</taxon>
        <taxon>Chloroflexota</taxon>
        <taxon>Chloroflexia</taxon>
        <taxon>Candidatus Chloroheliales</taxon>
        <taxon>Candidatus Chloroheliaceae</taxon>
        <taxon>Candidatus Chlorohelix</taxon>
    </lineage>
</organism>
<keyword evidence="3" id="KW-1185">Reference proteome</keyword>
<dbReference type="EMBL" id="CP128399">
    <property type="protein sequence ID" value="WJW65620.1"/>
    <property type="molecule type" value="Genomic_DNA"/>
</dbReference>
<dbReference type="Gene3D" id="3.40.640.10">
    <property type="entry name" value="Type I PLP-dependent aspartate aminotransferase-like (Major domain)"/>
    <property type="match status" value="1"/>
</dbReference>
<dbReference type="PANTHER" id="PTHR30244:SF34">
    <property type="entry name" value="DTDP-4-AMINO-4,6-DIDEOXYGALACTOSE TRANSAMINASE"/>
    <property type="match status" value="1"/>
</dbReference>
<dbReference type="NCBIfam" id="NF008687">
    <property type="entry name" value="PRK11706.1"/>
    <property type="match status" value="1"/>
</dbReference>
<proteinExistence type="inferred from homology"/>
<dbReference type="Gene3D" id="3.90.1150.10">
    <property type="entry name" value="Aspartate Aminotransferase, domain 1"/>
    <property type="match status" value="1"/>
</dbReference>
<dbReference type="Pfam" id="PF01041">
    <property type="entry name" value="DegT_DnrJ_EryC1"/>
    <property type="match status" value="1"/>
</dbReference>
<comment type="similarity">
    <text evidence="1">Belongs to the DegT/DnrJ/EryC1 family.</text>
</comment>
<evidence type="ECO:0000313" key="2">
    <source>
        <dbReference type="EMBL" id="WJW65620.1"/>
    </source>
</evidence>
<evidence type="ECO:0000256" key="1">
    <source>
        <dbReference type="RuleBase" id="RU004508"/>
    </source>
</evidence>
<dbReference type="SUPFAM" id="SSF53383">
    <property type="entry name" value="PLP-dependent transferases"/>
    <property type="match status" value="1"/>
</dbReference>
<dbReference type="InterPro" id="IPR015424">
    <property type="entry name" value="PyrdxlP-dep_Trfase"/>
</dbReference>
<dbReference type="NCBIfam" id="TIGR02379">
    <property type="entry name" value="ECA_wecE"/>
    <property type="match status" value="1"/>
</dbReference>
<dbReference type="EC" id="2.6.1.59" evidence="2"/>
<name>A0ABY9AXK1_9CHLR</name>
<dbReference type="PIRSF" id="PIRSF000390">
    <property type="entry name" value="PLP_StrS"/>
    <property type="match status" value="1"/>
</dbReference>
<dbReference type="InterPro" id="IPR015421">
    <property type="entry name" value="PyrdxlP-dep_Trfase_major"/>
</dbReference>
<dbReference type="PANTHER" id="PTHR30244">
    <property type="entry name" value="TRANSAMINASE"/>
    <property type="match status" value="1"/>
</dbReference>
<accession>A0ABY9AXK1</accession>
<dbReference type="GO" id="GO:0019180">
    <property type="term" value="F:dTDP-4-amino-4,6-dideoxygalactose transaminase activity"/>
    <property type="evidence" value="ECO:0007669"/>
    <property type="project" value="UniProtKB-EC"/>
</dbReference>
<dbReference type="Proteomes" id="UP001431572">
    <property type="component" value="Chromosome 1"/>
</dbReference>
<sequence>MMETIQRTIQFSEPTVGEAEYLAVQRAIQMKSLGGDGKFCRETEKLICEMFNVKHALLTTSCTHALELAMMTLELKPGDEVILPSFTFTSTANVIIRQGAVPVFVDIDPDTFNIDASKIEAAITPNTRVIMPVHYAGQGCDMDAIMDIAKRHNLYVVEDAAQGVGANWNGRALGTIGDIGCFSFHATKNISCGEGGAFLTNNTKLAHKAEIIREKGTNRAAFLRGEVDKYTWVSLGSSFVLTDMLAALLKVQLERTAELIGNRKAIWNTYYSGTAELEAKGLVKRPVFHQNATNNGHIFALLINNGRRDEIMSAMKKRGISCTFHYVPLHSSPFMVDYFNGNVANLPVTDYVSESLLRLPMFAHLSLLDVEYILTQLNEVFN</sequence>
<dbReference type="RefSeq" id="WP_341467506.1">
    <property type="nucleotide sequence ID" value="NZ_CP128399.1"/>
</dbReference>
<reference evidence="2" key="1">
    <citation type="journal article" date="2024" name="Nature">
        <title>Anoxygenic phototroph of the Chloroflexota uses a type I reaction centre.</title>
        <authorList>
            <person name="Tsuji J.M."/>
            <person name="Shaw N.A."/>
            <person name="Nagashima S."/>
            <person name="Venkiteswaran J.J."/>
            <person name="Schiff S.L."/>
            <person name="Watanabe T."/>
            <person name="Fukui M."/>
            <person name="Hanada S."/>
            <person name="Tank M."/>
            <person name="Neufeld J.D."/>
        </authorList>
    </citation>
    <scope>NUCLEOTIDE SEQUENCE</scope>
    <source>
        <strain evidence="2">L227-S17</strain>
    </source>
</reference>
<dbReference type="InterPro" id="IPR012749">
    <property type="entry name" value="WecE-like"/>
</dbReference>
<dbReference type="CDD" id="cd00616">
    <property type="entry name" value="AHBA_syn"/>
    <property type="match status" value="1"/>
</dbReference>
<keyword evidence="2" id="KW-0032">Aminotransferase</keyword>
<evidence type="ECO:0000313" key="3">
    <source>
        <dbReference type="Proteomes" id="UP001431572"/>
    </source>
</evidence>
<dbReference type="InterPro" id="IPR000653">
    <property type="entry name" value="DegT/StrS_aminotransferase"/>
</dbReference>
<protein>
    <submittedName>
        <fullName evidence="2">dTDP-4-amino-4,6-dideoxygalactose transaminase</fullName>
        <ecNumber evidence="2">2.6.1.59</ecNumber>
    </submittedName>
</protein>
<gene>
    <name evidence="2" type="primary">rffA</name>
    <name evidence="2" type="synonym">fcnA</name>
    <name evidence="2" type="synonym">wecE</name>
    <name evidence="2" type="ORF">OZ401_001393</name>
</gene>
<keyword evidence="1" id="KW-0663">Pyridoxal phosphate</keyword>